<dbReference type="Pfam" id="PF03806">
    <property type="entry name" value="ABG_transport"/>
    <property type="match status" value="1"/>
</dbReference>
<evidence type="ECO:0000256" key="1">
    <source>
        <dbReference type="SAM" id="Phobius"/>
    </source>
</evidence>
<feature type="transmembrane region" description="Helical" evidence="1">
    <location>
        <begin position="140"/>
        <end position="160"/>
    </location>
</feature>
<feature type="transmembrane region" description="Helical" evidence="1">
    <location>
        <begin position="212"/>
        <end position="231"/>
    </location>
</feature>
<dbReference type="PANTHER" id="PTHR30282">
    <property type="entry name" value="P-AMINOBENZOYL GLUTAMATE TRANSPORTER"/>
    <property type="match status" value="1"/>
</dbReference>
<feature type="transmembrane region" description="Helical" evidence="1">
    <location>
        <begin position="55"/>
        <end position="79"/>
    </location>
</feature>
<comment type="caution">
    <text evidence="2">The sequence shown here is derived from an EMBL/GenBank/DDBJ whole genome shotgun (WGS) entry which is preliminary data.</text>
</comment>
<dbReference type="EMBL" id="JAHLFW010000110">
    <property type="protein sequence ID" value="MBU3839220.1"/>
    <property type="molecule type" value="Genomic_DNA"/>
</dbReference>
<dbReference type="GO" id="GO:1902604">
    <property type="term" value="P:p-aminobenzoyl-glutamate transmembrane transport"/>
    <property type="evidence" value="ECO:0007669"/>
    <property type="project" value="InterPro"/>
</dbReference>
<keyword evidence="1" id="KW-1133">Transmembrane helix</keyword>
<evidence type="ECO:0000313" key="3">
    <source>
        <dbReference type="Proteomes" id="UP000783796"/>
    </source>
</evidence>
<dbReference type="GO" id="GO:0015558">
    <property type="term" value="F:secondary active p-aminobenzoyl-glutamate transmembrane transporter activity"/>
    <property type="evidence" value="ECO:0007669"/>
    <property type="project" value="InterPro"/>
</dbReference>
<reference evidence="2" key="2">
    <citation type="submission" date="2021-04" db="EMBL/GenBank/DDBJ databases">
        <authorList>
            <person name="Gilroy R."/>
        </authorList>
    </citation>
    <scope>NUCLEOTIDE SEQUENCE</scope>
    <source>
        <strain evidence="2">G4-2901</strain>
    </source>
</reference>
<dbReference type="AlphaFoldDB" id="A0A948WXV9"/>
<accession>A0A948WXV9</accession>
<proteinExistence type="predicted"/>
<organism evidence="2 3">
    <name type="scientific">Candidatus Phocaeicola faecigallinarum</name>
    <dbReference type="NCBI Taxonomy" id="2838732"/>
    <lineage>
        <taxon>Bacteria</taxon>
        <taxon>Pseudomonadati</taxon>
        <taxon>Bacteroidota</taxon>
        <taxon>Bacteroidia</taxon>
        <taxon>Bacteroidales</taxon>
        <taxon>Bacteroidaceae</taxon>
        <taxon>Phocaeicola</taxon>
    </lineage>
</organism>
<gene>
    <name evidence="2" type="ORF">H9777_13130</name>
</gene>
<keyword evidence="1" id="KW-0472">Membrane</keyword>
<dbReference type="Proteomes" id="UP000783796">
    <property type="component" value="Unassembled WGS sequence"/>
</dbReference>
<feature type="transmembrane region" description="Helical" evidence="1">
    <location>
        <begin position="100"/>
        <end position="120"/>
    </location>
</feature>
<evidence type="ECO:0000313" key="2">
    <source>
        <dbReference type="EMBL" id="MBU3839220.1"/>
    </source>
</evidence>
<protein>
    <submittedName>
        <fullName evidence="2">AbgT family transporter</fullName>
    </submittedName>
</protein>
<dbReference type="InterPro" id="IPR004697">
    <property type="entry name" value="AbgT"/>
</dbReference>
<feature type="transmembrane region" description="Helical" evidence="1">
    <location>
        <begin position="181"/>
        <end position="200"/>
    </location>
</feature>
<dbReference type="PANTHER" id="PTHR30282:SF0">
    <property type="entry name" value="P-AMINOBENZOYL-GLUTAMATE TRANSPORT PROTEIN"/>
    <property type="match status" value="1"/>
</dbReference>
<keyword evidence="1" id="KW-0812">Transmembrane</keyword>
<reference evidence="2" key="1">
    <citation type="journal article" date="2021" name="PeerJ">
        <title>Extensive microbial diversity within the chicken gut microbiome revealed by metagenomics and culture.</title>
        <authorList>
            <person name="Gilroy R."/>
            <person name="Ravi A."/>
            <person name="Getino M."/>
            <person name="Pursley I."/>
            <person name="Horton D.L."/>
            <person name="Alikhan N.F."/>
            <person name="Baker D."/>
            <person name="Gharbi K."/>
            <person name="Hall N."/>
            <person name="Watson M."/>
            <person name="Adriaenssens E.M."/>
            <person name="Foster-Nyarko E."/>
            <person name="Jarju S."/>
            <person name="Secka A."/>
            <person name="Antonio M."/>
            <person name="Oren A."/>
            <person name="Chaudhuri R.R."/>
            <person name="La Ragione R."/>
            <person name="Hildebrand F."/>
            <person name="Pallen M.J."/>
        </authorList>
    </citation>
    <scope>NUCLEOTIDE SEQUENCE</scope>
    <source>
        <strain evidence="2">G4-2901</strain>
    </source>
</reference>
<name>A0A948WXV9_9BACT</name>
<sequence>MRNKNIIHPATVFFLLWWLVALLSWIGSVYAWEGVRNIISTEALRWFLRYTEENLMSSPALYLVIIFFMSFGLFVHSGMSDVFLRIFKHDRKLSGKEKKSLVASAIVAIAYFILYAILAWGPWNIVRGVTGRYVDSPLHDGAFCILSIGIGITSMVYGYSSDRYRNDTDIVNGMSYLFSRLPSYLVSLFFVIQFMVVFNYSGLPVCMGITDVALDLVYWICCIVPLLWAYYKQT</sequence>